<dbReference type="VEuPathDB" id="CryptoDB:cubi_01404"/>
<feature type="signal peptide" evidence="1">
    <location>
        <begin position="1"/>
        <end position="22"/>
    </location>
</feature>
<dbReference type="EMBL" id="LRBP01000025">
    <property type="protein sequence ID" value="OII72071.1"/>
    <property type="molecule type" value="Genomic_DNA"/>
</dbReference>
<dbReference type="RefSeq" id="XP_028873643.1">
    <property type="nucleotide sequence ID" value="XM_029018416.1"/>
</dbReference>
<keyword evidence="1" id="KW-0732">Signal</keyword>
<dbReference type="AlphaFoldDB" id="A0A1J4MDL1"/>
<proteinExistence type="predicted"/>
<keyword evidence="3" id="KW-1185">Reference proteome</keyword>
<evidence type="ECO:0000313" key="3">
    <source>
        <dbReference type="Proteomes" id="UP000186176"/>
    </source>
</evidence>
<dbReference type="Proteomes" id="UP000186176">
    <property type="component" value="Unassembled WGS sequence"/>
</dbReference>
<name>A0A1J4MDL1_9CRYT</name>
<reference evidence="2 3" key="1">
    <citation type="submission" date="2016-10" db="EMBL/GenBank/DDBJ databases">
        <title>Reductive evolution of mitochondrial metabolism and differential evolution of invasion-related proteins in Cryptosporidium.</title>
        <authorList>
            <person name="Liu S."/>
            <person name="Roellig D.M."/>
            <person name="Guo Y."/>
            <person name="Li N."/>
            <person name="Frace M.A."/>
            <person name="Tang K."/>
            <person name="Zhang L."/>
            <person name="Feng Y."/>
            <person name="Xiao L."/>
        </authorList>
    </citation>
    <scope>NUCLEOTIDE SEQUENCE [LARGE SCALE GENOMIC DNA]</scope>
    <source>
        <strain evidence="2">39726</strain>
    </source>
</reference>
<evidence type="ECO:0000256" key="1">
    <source>
        <dbReference type="SAM" id="SignalP"/>
    </source>
</evidence>
<accession>A0A1J4MDL1</accession>
<dbReference type="GeneID" id="39978195"/>
<organism evidence="2 3">
    <name type="scientific">Cryptosporidium ubiquitum</name>
    <dbReference type="NCBI Taxonomy" id="857276"/>
    <lineage>
        <taxon>Eukaryota</taxon>
        <taxon>Sar</taxon>
        <taxon>Alveolata</taxon>
        <taxon>Apicomplexa</taxon>
        <taxon>Conoidasida</taxon>
        <taxon>Coccidia</taxon>
        <taxon>Eucoccidiorida</taxon>
        <taxon>Eimeriorina</taxon>
        <taxon>Cryptosporidiidae</taxon>
        <taxon>Cryptosporidium</taxon>
    </lineage>
</organism>
<comment type="caution">
    <text evidence="2">The sequence shown here is derived from an EMBL/GenBank/DDBJ whole genome shotgun (WGS) entry which is preliminary data.</text>
</comment>
<sequence length="196" mass="22650">MLLLNFKIIFVVFINFASSSYGEQQPLRNEFLEYFSIAAGINSLVFSLSNTIYSIKRFNQLKKKKKCFNEGISNSINRTKELKSRNQIINNNVNGLINIEIPCLSNEELNKDENNITQLIIQSDKLADIEMVKDENIFVGSNITDFEQKKIENIIEYLNCEFLCSNHSNTENINTNFQNVPFNDSTKRKFRGLVVE</sequence>
<evidence type="ECO:0000313" key="2">
    <source>
        <dbReference type="EMBL" id="OII72071.1"/>
    </source>
</evidence>
<feature type="chain" id="PRO_5013289363" evidence="1">
    <location>
        <begin position="23"/>
        <end position="196"/>
    </location>
</feature>
<gene>
    <name evidence="2" type="ORF">cubi_01404</name>
</gene>
<protein>
    <submittedName>
        <fullName evidence="2">Uncharacterized protein</fullName>
    </submittedName>
</protein>
<dbReference type="OrthoDB" id="343996at2759"/>